<dbReference type="InterPro" id="IPR033756">
    <property type="entry name" value="YlxH/NBP35"/>
</dbReference>
<evidence type="ECO:0000313" key="3">
    <source>
        <dbReference type="EMBL" id="ASJ75643.1"/>
    </source>
</evidence>
<dbReference type="Pfam" id="PF10609">
    <property type="entry name" value="ParA"/>
    <property type="match status" value="1"/>
</dbReference>
<name>A0A2Z2NWM5_9GAMM</name>
<dbReference type="PANTHER" id="PTHR43384">
    <property type="entry name" value="SEPTUM SITE-DETERMINING PROTEIN MIND HOMOLOG, CHLOROPLASTIC-RELATED"/>
    <property type="match status" value="1"/>
</dbReference>
<dbReference type="RefSeq" id="WP_088920536.1">
    <property type="nucleotide sequence ID" value="NZ_CP018632.1"/>
</dbReference>
<dbReference type="Gene3D" id="3.40.50.300">
    <property type="entry name" value="P-loop containing nucleotide triphosphate hydrolases"/>
    <property type="match status" value="1"/>
</dbReference>
<dbReference type="Proteomes" id="UP000250079">
    <property type="component" value="Chromosome"/>
</dbReference>
<gene>
    <name evidence="3" type="primary">ylxH</name>
    <name evidence="3" type="ORF">IMCC3135_27955</name>
</gene>
<reference evidence="3 4" key="1">
    <citation type="submission" date="2016-12" db="EMBL/GenBank/DDBJ databases">
        <authorList>
            <person name="Song W.-J."/>
            <person name="Kurnit D.M."/>
        </authorList>
    </citation>
    <scope>NUCLEOTIDE SEQUENCE [LARGE SCALE GENOMIC DNA]</scope>
    <source>
        <strain evidence="3 4">IMCC3135</strain>
    </source>
</reference>
<dbReference type="InterPro" id="IPR050625">
    <property type="entry name" value="ParA/MinD_ATPase"/>
</dbReference>
<evidence type="ECO:0000256" key="2">
    <source>
        <dbReference type="ARBA" id="ARBA00022840"/>
    </source>
</evidence>
<keyword evidence="2" id="KW-0067">ATP-binding</keyword>
<accession>A0A2Z2NWM5</accession>
<dbReference type="GO" id="GO:0005524">
    <property type="term" value="F:ATP binding"/>
    <property type="evidence" value="ECO:0007669"/>
    <property type="project" value="UniProtKB-KW"/>
</dbReference>
<dbReference type="InterPro" id="IPR027417">
    <property type="entry name" value="P-loop_NTPase"/>
</dbReference>
<dbReference type="GO" id="GO:0016887">
    <property type="term" value="F:ATP hydrolysis activity"/>
    <property type="evidence" value="ECO:0007669"/>
    <property type="project" value="TreeGrafter"/>
</dbReference>
<dbReference type="AlphaFoldDB" id="A0A2Z2NWM5"/>
<dbReference type="GO" id="GO:0051782">
    <property type="term" value="P:negative regulation of cell division"/>
    <property type="evidence" value="ECO:0007669"/>
    <property type="project" value="TreeGrafter"/>
</dbReference>
<dbReference type="OrthoDB" id="9816297at2"/>
<organism evidence="3 4">
    <name type="scientific">Granulosicoccus antarcticus IMCC3135</name>
    <dbReference type="NCBI Taxonomy" id="1192854"/>
    <lineage>
        <taxon>Bacteria</taxon>
        <taxon>Pseudomonadati</taxon>
        <taxon>Pseudomonadota</taxon>
        <taxon>Gammaproteobacteria</taxon>
        <taxon>Chromatiales</taxon>
        <taxon>Granulosicoccaceae</taxon>
        <taxon>Granulosicoccus</taxon>
    </lineage>
</organism>
<sequence>MSTRTVEEVSVDLLPVHLAGYCPVNFQLPPQLSQHRRPVQTIAVAGGKGGVGKSNVAVNLAAALGVVDHEVLLVDGDLELGNIDRLLNLRPTHTLIDVFAGTCQLDEVVLQGPVGVSVIPSASGAVGMSHLSNVQHAGLIGLFSELPTEADTLIVDIATGLSESVVSFCRAVREVIIVVVDEPPALQDAFSTIRALHERCHVRRFRVVANKTESSRHGLDLYAALSDLTDKHLDVLLDYCGSIPLDTHLKQAVRQQRAVVEAFPRSASALAFRKLATRVARWPQPQTPCGHIEFFVERLIEVADGTR</sequence>
<keyword evidence="1" id="KW-0547">Nucleotide-binding</keyword>
<protein>
    <submittedName>
        <fullName evidence="3">Flagellum site-determining protein YlxH</fullName>
    </submittedName>
</protein>
<dbReference type="GO" id="GO:0009898">
    <property type="term" value="C:cytoplasmic side of plasma membrane"/>
    <property type="evidence" value="ECO:0007669"/>
    <property type="project" value="TreeGrafter"/>
</dbReference>
<dbReference type="GO" id="GO:0005829">
    <property type="term" value="C:cytosol"/>
    <property type="evidence" value="ECO:0007669"/>
    <property type="project" value="TreeGrafter"/>
</dbReference>
<evidence type="ECO:0000313" key="4">
    <source>
        <dbReference type="Proteomes" id="UP000250079"/>
    </source>
</evidence>
<dbReference type="PIRSF" id="PIRSF003092">
    <property type="entry name" value="MinD"/>
    <property type="match status" value="1"/>
</dbReference>
<dbReference type="InterPro" id="IPR025501">
    <property type="entry name" value="MinD_FleN"/>
</dbReference>
<dbReference type="KEGG" id="gai:IMCC3135_27955"/>
<dbReference type="EMBL" id="CP018632">
    <property type="protein sequence ID" value="ASJ75643.1"/>
    <property type="molecule type" value="Genomic_DNA"/>
</dbReference>
<keyword evidence="4" id="KW-1185">Reference proteome</keyword>
<dbReference type="PANTHER" id="PTHR43384:SF4">
    <property type="entry name" value="CELLULOSE BIOSYNTHESIS PROTEIN BCSQ-RELATED"/>
    <property type="match status" value="1"/>
</dbReference>
<evidence type="ECO:0000256" key="1">
    <source>
        <dbReference type="ARBA" id="ARBA00022741"/>
    </source>
</evidence>
<proteinExistence type="predicted"/>
<dbReference type="SUPFAM" id="SSF52540">
    <property type="entry name" value="P-loop containing nucleoside triphosphate hydrolases"/>
    <property type="match status" value="1"/>
</dbReference>